<dbReference type="InterPro" id="IPR056125">
    <property type="entry name" value="DUF7708"/>
</dbReference>
<dbReference type="Pfam" id="PF23397">
    <property type="entry name" value="DUF7104"/>
    <property type="match status" value="6"/>
</dbReference>
<dbReference type="AlphaFoldDB" id="A0A9P4WFX7"/>
<evidence type="ECO:0000259" key="2">
    <source>
        <dbReference type="Pfam" id="PF24809"/>
    </source>
</evidence>
<sequence length="877" mass="97757">MTAVISQQSANDLWADAAQQLSSNEKRHINFSRPDKLNVLAELHADAEKLRQRSIASRWKYTRKSGETVVIRDVFEKIVRWIDTFKQIGDVAVQYDPAHASLPWAGIRFLLQIVTNDTHKLALVIEDLAWIAELICRYAVTEALYMQSTSRADQGLERAVIKLYASILGYLSKVKQYFEQGTTKRIAQGVLLPETQLGSGLETVRTAEADIHQWMDLVDKDDSIRNHEELVRLLTSMDAPLRRMDDSLKNLEDNLQISRRTEIVKWLSPEPYREYHNRASQDVLPGTGQWLLSDPIFKKWKDESASSILWLHGTQGSGKSKLVSIVVEDAFKSFQAGISPQPVFFYCLRSPSEPARSDPRAILASLARQLSSLGPGKPLLQPSVDLYNKEEAEGFASGQLQVDEMCRLITQLVELYPQTTIVLDAMDECNPDTRLDLLNALQDLLKQSSSLVKIFVSSRDYQDIVLNLSNYPNLAIDSRRNSDDIAQFVNFEVERLTKAGTLLRYSNAQTEMKKMIVDKVIEGAAGMFRWASMQLQHLCSFRIDADIQNSLGRLPPDLSTLYKEIYDVLSTAPGELEAMVFKNVLYWLLFAQRTLHTEEFLAVVSIDPRRETGISSISRDLVLEICNNFVIFDAELDTFRFAHLSVREFLEERPEYDTSTSNGLIAEIPMEVVVAAARNYRNGKEVMALLLGRRGADVVITKEVIKAAASNPGNGKEVMALLLDRQAADVVITEEVVKAAASNPGNGKEVMALLLDRQAADVVITEEVVKAAASNPGNGKEVMALLLDRQAADVVITEEVVKAAAGNPGNGKEVMVLLLGRQGADVPVTEKAILRIVTQFGKEVVALLLNRQGADVITKEVAKAAARNYNNGTEKRL</sequence>
<dbReference type="InterPro" id="IPR027417">
    <property type="entry name" value="P-loop_NTPase"/>
</dbReference>
<evidence type="ECO:0008006" key="6">
    <source>
        <dbReference type="Google" id="ProtNLM"/>
    </source>
</evidence>
<dbReference type="Gene3D" id="1.20.5.340">
    <property type="match status" value="2"/>
</dbReference>
<evidence type="ECO:0000256" key="1">
    <source>
        <dbReference type="ARBA" id="ARBA00022737"/>
    </source>
</evidence>
<dbReference type="SUPFAM" id="SSF52540">
    <property type="entry name" value="P-loop containing nucleoside triphosphate hydrolases"/>
    <property type="match status" value="1"/>
</dbReference>
<reference evidence="4" key="1">
    <citation type="submission" date="2019-04" db="EMBL/GenBank/DDBJ databases">
        <title>Sequencing of skin fungus with MAO and IRED activity.</title>
        <authorList>
            <person name="Marsaioli A.J."/>
            <person name="Bonatto J.M.C."/>
            <person name="Reis Junior O."/>
        </authorList>
    </citation>
    <scope>NUCLEOTIDE SEQUENCE</scope>
    <source>
        <strain evidence="4">28M1</strain>
    </source>
</reference>
<keyword evidence="5" id="KW-1185">Reference proteome</keyword>
<gene>
    <name evidence="4" type="ORF">E8E12_000903</name>
</gene>
<dbReference type="EMBL" id="SWKV01000177">
    <property type="protein sequence ID" value="KAF3031231.1"/>
    <property type="molecule type" value="Genomic_DNA"/>
</dbReference>
<dbReference type="Proteomes" id="UP000758155">
    <property type="component" value="Unassembled WGS sequence"/>
</dbReference>
<feature type="domain" description="Nephrocystin 3-like N-terminal" evidence="3">
    <location>
        <begin position="286"/>
        <end position="459"/>
    </location>
</feature>
<dbReference type="Gene3D" id="3.40.50.300">
    <property type="entry name" value="P-loop containing nucleotide triphosphate hydrolases"/>
    <property type="match status" value="1"/>
</dbReference>
<protein>
    <recommendedName>
        <fullName evidence="6">NACHT domain-containing protein</fullName>
    </recommendedName>
</protein>
<accession>A0A9P4WFX7</accession>
<keyword evidence="1" id="KW-0677">Repeat</keyword>
<dbReference type="Pfam" id="PF24883">
    <property type="entry name" value="NPHP3_N"/>
    <property type="match status" value="1"/>
</dbReference>
<organism evidence="4 5">
    <name type="scientific">Didymella heteroderae</name>
    <dbReference type="NCBI Taxonomy" id="1769908"/>
    <lineage>
        <taxon>Eukaryota</taxon>
        <taxon>Fungi</taxon>
        <taxon>Dikarya</taxon>
        <taxon>Ascomycota</taxon>
        <taxon>Pezizomycotina</taxon>
        <taxon>Dothideomycetes</taxon>
        <taxon>Pleosporomycetidae</taxon>
        <taxon>Pleosporales</taxon>
        <taxon>Pleosporineae</taxon>
        <taxon>Didymellaceae</taxon>
        <taxon>Didymella</taxon>
    </lineage>
</organism>
<dbReference type="PANTHER" id="PTHR10039">
    <property type="entry name" value="AMELOGENIN"/>
    <property type="match status" value="1"/>
</dbReference>
<dbReference type="InterPro" id="IPR055530">
    <property type="entry name" value="DUF7104"/>
</dbReference>
<feature type="domain" description="DUF7708" evidence="2">
    <location>
        <begin position="75"/>
        <end position="217"/>
    </location>
</feature>
<dbReference type="PANTHER" id="PTHR10039:SF15">
    <property type="entry name" value="NACHT DOMAIN-CONTAINING PROTEIN"/>
    <property type="match status" value="1"/>
</dbReference>
<dbReference type="OrthoDB" id="7464126at2759"/>
<comment type="caution">
    <text evidence="4">The sequence shown here is derived from an EMBL/GenBank/DDBJ whole genome shotgun (WGS) entry which is preliminary data.</text>
</comment>
<evidence type="ECO:0000313" key="5">
    <source>
        <dbReference type="Proteomes" id="UP000758155"/>
    </source>
</evidence>
<evidence type="ECO:0000313" key="4">
    <source>
        <dbReference type="EMBL" id="KAF3031231.1"/>
    </source>
</evidence>
<name>A0A9P4WFX7_9PLEO</name>
<dbReference type="InterPro" id="IPR056884">
    <property type="entry name" value="NPHP3-like_N"/>
</dbReference>
<dbReference type="Pfam" id="PF24809">
    <property type="entry name" value="DUF7708"/>
    <property type="match status" value="1"/>
</dbReference>
<proteinExistence type="predicted"/>
<evidence type="ECO:0000259" key="3">
    <source>
        <dbReference type="Pfam" id="PF24883"/>
    </source>
</evidence>